<dbReference type="PROSITE" id="PS51819">
    <property type="entry name" value="VOC"/>
    <property type="match status" value="1"/>
</dbReference>
<evidence type="ECO:0000313" key="2">
    <source>
        <dbReference type="EMBL" id="NVI48433.1"/>
    </source>
</evidence>
<evidence type="ECO:0000313" key="4">
    <source>
        <dbReference type="Proteomes" id="UP001432046"/>
    </source>
</evidence>
<dbReference type="EMBL" id="JAAOLE020000001">
    <property type="protein sequence ID" value="NVI48433.1"/>
    <property type="molecule type" value="Genomic_DNA"/>
</dbReference>
<dbReference type="PANTHER" id="PTHR36503:SF1">
    <property type="entry name" value="BLR2520 PROTEIN"/>
    <property type="match status" value="1"/>
</dbReference>
<feature type="domain" description="VOC" evidence="1">
    <location>
        <begin position="11"/>
        <end position="136"/>
    </location>
</feature>
<dbReference type="Pfam" id="PF00903">
    <property type="entry name" value="Glyoxalase"/>
    <property type="match status" value="1"/>
</dbReference>
<dbReference type="InterPro" id="IPR029068">
    <property type="entry name" value="Glyas_Bleomycin-R_OHBP_Dase"/>
</dbReference>
<organism evidence="2">
    <name type="scientific">Bradyrhizobium septentrionale</name>
    <dbReference type="NCBI Taxonomy" id="1404411"/>
    <lineage>
        <taxon>Bacteria</taxon>
        <taxon>Pseudomonadati</taxon>
        <taxon>Pseudomonadota</taxon>
        <taxon>Alphaproteobacteria</taxon>
        <taxon>Hyphomicrobiales</taxon>
        <taxon>Nitrobacteraceae</taxon>
        <taxon>Bradyrhizobium</taxon>
    </lineage>
</organism>
<dbReference type="RefSeq" id="WP_166214411.1">
    <property type="nucleotide sequence ID" value="NZ_CP088285.1"/>
</dbReference>
<dbReference type="Proteomes" id="UP001432046">
    <property type="component" value="Chromosome"/>
</dbReference>
<accession>A0A974A4R4</accession>
<dbReference type="PANTHER" id="PTHR36503">
    <property type="entry name" value="BLR2520 PROTEIN"/>
    <property type="match status" value="1"/>
</dbReference>
<name>A0A974A4R4_9BRAD</name>
<protein>
    <submittedName>
        <fullName evidence="2">VOC family protein</fullName>
    </submittedName>
</protein>
<dbReference type="InterPro" id="IPR037523">
    <property type="entry name" value="VOC_core"/>
</dbReference>
<dbReference type="CDD" id="cd07251">
    <property type="entry name" value="VOC_like"/>
    <property type="match status" value="1"/>
</dbReference>
<reference evidence="3" key="2">
    <citation type="journal article" date="2021" name="Int. J. Syst. Evol. Microbiol.">
        <title>Bradyrhizobium septentrionale sp. nov. (sv. septentrionale) and Bradyrhizobium quebecense sp. nov. (sv. septentrionale) associated with legumes native to Canada possess rearranged symbiosis genes and numerous insertion sequences.</title>
        <authorList>
            <person name="Bromfield E.S.P."/>
            <person name="Cloutier S."/>
        </authorList>
    </citation>
    <scope>NUCLEOTIDE SEQUENCE</scope>
    <source>
        <strain evidence="3">5S5</strain>
    </source>
</reference>
<evidence type="ECO:0000313" key="3">
    <source>
        <dbReference type="EMBL" id="WXC78410.1"/>
    </source>
</evidence>
<gene>
    <name evidence="2" type="ORF">HAP48_037380</name>
    <name evidence="3" type="ORF">WDK88_34245</name>
</gene>
<proteinExistence type="predicted"/>
<dbReference type="InterPro" id="IPR004360">
    <property type="entry name" value="Glyas_Fos-R_dOase_dom"/>
</dbReference>
<keyword evidence="4" id="KW-1185">Reference proteome</keyword>
<dbReference type="SUPFAM" id="SSF54593">
    <property type="entry name" value="Glyoxalase/Bleomycin resistance protein/Dihydroxybiphenyl dioxygenase"/>
    <property type="match status" value="1"/>
</dbReference>
<dbReference type="Gene3D" id="3.10.180.10">
    <property type="entry name" value="2,3-Dihydroxybiphenyl 1,2-Dioxygenase, domain 1"/>
    <property type="match status" value="1"/>
</dbReference>
<dbReference type="AlphaFoldDB" id="A0A974A4R4"/>
<reference evidence="3" key="3">
    <citation type="submission" date="2024-03" db="EMBL/GenBank/DDBJ databases">
        <authorList>
            <person name="Bromfield E.S.P."/>
            <person name="Cloutier S."/>
        </authorList>
    </citation>
    <scope>NUCLEOTIDE SEQUENCE</scope>
    <source>
        <strain evidence="3">5S5</strain>
    </source>
</reference>
<dbReference type="EMBL" id="CP147711">
    <property type="protein sequence ID" value="WXC78410.1"/>
    <property type="molecule type" value="Genomic_DNA"/>
</dbReference>
<evidence type="ECO:0000259" key="1">
    <source>
        <dbReference type="PROSITE" id="PS51819"/>
    </source>
</evidence>
<reference evidence="2" key="1">
    <citation type="submission" date="2020-06" db="EMBL/GenBank/DDBJ databases">
        <title>Whole Genome Sequence of Bradyrhizobium sp. Strain 1S1.</title>
        <authorList>
            <person name="Bromfield E.S.P."/>
            <person name="Cloutier S."/>
        </authorList>
    </citation>
    <scope>NUCLEOTIDE SEQUENCE [LARGE SCALE GENOMIC DNA]</scope>
    <source>
        <strain evidence="2">1S1</strain>
    </source>
</reference>
<sequence>MSNAPAAPTARFTVLTLGVSDMRASIAFYESLGFTRKMRVTGEEVAFFDTGGTVLGLFPWHLLAADAGLPDQPRPEAFHGVAIAWNCNDDAEVDRVMAFVRSKGAKLLKSAQPTSYGGYCGYFADPDGHAWEVVRAPGFEVLDNRRVSIPD</sequence>